<dbReference type="GeneID" id="24886554"/>
<feature type="transmembrane region" description="Helical" evidence="1">
    <location>
        <begin position="154"/>
        <end position="177"/>
    </location>
</feature>
<keyword evidence="1" id="KW-1133">Transmembrane helix</keyword>
<dbReference type="PATRIC" id="fig|796385.3.peg.3493"/>
<organism evidence="2 3">
    <name type="scientific">Methanosarcina barkeri CM1</name>
    <dbReference type="NCBI Taxonomy" id="796385"/>
    <lineage>
        <taxon>Archaea</taxon>
        <taxon>Methanobacteriati</taxon>
        <taxon>Methanobacteriota</taxon>
        <taxon>Stenosarchaea group</taxon>
        <taxon>Methanomicrobia</taxon>
        <taxon>Methanosarcinales</taxon>
        <taxon>Methanosarcinaceae</taxon>
        <taxon>Methanosarcina</taxon>
    </lineage>
</organism>
<feature type="transmembrane region" description="Helical" evidence="1">
    <location>
        <begin position="288"/>
        <end position="308"/>
    </location>
</feature>
<dbReference type="RefSeq" id="WP_048176962.1">
    <property type="nucleotide sequence ID" value="NZ_CP008746.1"/>
</dbReference>
<feature type="transmembrane region" description="Helical" evidence="1">
    <location>
        <begin position="52"/>
        <end position="71"/>
    </location>
</feature>
<feature type="transmembrane region" description="Helical" evidence="1">
    <location>
        <begin position="382"/>
        <end position="404"/>
    </location>
</feature>
<name>A0A0G3CCX4_METBA</name>
<sequence>MKHNNFCNASETTIIIKSIASICFLFIIYSLIKLNTIPAAEYEASIYKNIPYDVWICLLFSLLFGIYLTFLQLYNQELQKNNFLIVGILLIVLPYIIFISMFIIRGYYGWNLTGDTGSHLMAITQIIKKGSYSSDLFYPILHIYSAEFLEVSNINLIIIHKMIPLIFGILYLPFMYILSKSLLFNKTQIIFSFIGSTIFLHQYYISFTPNTCANLFFPVLLFSICKVFQGNSISWEIITVVLILLYPPFHPVPNIALIIILLAMAFMNKVFNLHISPKLGSNSSGFKFTLLTLLTVLVIFWMSSFNVWDYVISHAYKVMTEDAPSTFDSIYSKADYAQGYGYNPIEYLLKIMGGSMIYFIMSLSCFPTLWKKKNEVDFKLLFSLYGSLIALGFSIILFYLTNVGFDPRRLIFYITIISIIFSGIFFEIIISKLKCIKNKKISNFAFSASIIFIFIICLNGIFTLYPSPYVLKYNYQDTHAQIEGSKWIIYNRNVSVPISPMSVPSYRYSDFILASREGNKLALPKYISKNLKVPLHFGYENNTSISSSYISNVYLSIVKLDRVKYIEVYPEMAEFRWSPMDFKKLDHDKSVNHIYSNSGFDAYYIFCQGQ</sequence>
<feature type="transmembrane region" description="Helical" evidence="1">
    <location>
        <begin position="347"/>
        <end position="370"/>
    </location>
</feature>
<feature type="transmembrane region" description="Helical" evidence="1">
    <location>
        <begin position="442"/>
        <end position="465"/>
    </location>
</feature>
<feature type="transmembrane region" description="Helical" evidence="1">
    <location>
        <begin position="211"/>
        <end position="228"/>
    </location>
</feature>
<gene>
    <name evidence="2" type="ORF">MCM1_2845</name>
</gene>
<protein>
    <recommendedName>
        <fullName evidence="4">DUF2079 domain-containing protein</fullName>
    </recommendedName>
</protein>
<keyword evidence="1" id="KW-0472">Membrane</keyword>
<dbReference type="AlphaFoldDB" id="A0A0G3CCX4"/>
<keyword evidence="1" id="KW-0812">Transmembrane</keyword>
<dbReference type="EMBL" id="CP008746">
    <property type="protein sequence ID" value="AKJ39841.1"/>
    <property type="molecule type" value="Genomic_DNA"/>
</dbReference>
<feature type="transmembrane region" description="Helical" evidence="1">
    <location>
        <begin position="12"/>
        <end position="32"/>
    </location>
</feature>
<accession>A0A0G3CCX4</accession>
<reference evidence="3" key="1">
    <citation type="submission" date="2014-06" db="EMBL/GenBank/DDBJ databases">
        <title>The complete genome sequence of Methanosarcina barkeri CM1.</title>
        <authorList>
            <consortium name="Pastoral Greenhouse Gas Research Consortium"/>
            <person name="Lambie S.C."/>
            <person name="Leahy S.C."/>
            <person name="Kelly W.J."/>
            <person name="Li D."/>
            <person name="Reilly K."/>
            <person name="Attwood G.T."/>
            <person name="Altermann E."/>
        </authorList>
    </citation>
    <scope>NUCLEOTIDE SEQUENCE [LARGE SCALE GENOMIC DNA]</scope>
    <source>
        <strain evidence="3">CM1</strain>
    </source>
</reference>
<proteinExistence type="predicted"/>
<evidence type="ECO:0008006" key="4">
    <source>
        <dbReference type="Google" id="ProtNLM"/>
    </source>
</evidence>
<evidence type="ECO:0000313" key="3">
    <source>
        <dbReference type="Proteomes" id="UP000035331"/>
    </source>
</evidence>
<evidence type="ECO:0000313" key="2">
    <source>
        <dbReference type="EMBL" id="AKJ39841.1"/>
    </source>
</evidence>
<reference evidence="2 3" key="2">
    <citation type="journal article" date="2015" name="Stand. Genomic Sci.">
        <title>The complete genome sequence of the rumen methanogen Methanosarcina barkeri CM1.</title>
        <authorList>
            <person name="Lambie S.C."/>
            <person name="Kelly W.J."/>
            <person name="Leahy S.C."/>
            <person name="Li D."/>
            <person name="Reilly K."/>
            <person name="McAllister T.A."/>
            <person name="Valle E.R."/>
            <person name="Attwood G.T."/>
            <person name="Altermann E."/>
        </authorList>
    </citation>
    <scope>NUCLEOTIDE SEQUENCE [LARGE SCALE GENOMIC DNA]</scope>
    <source>
        <strain evidence="2 3">CM1</strain>
    </source>
</reference>
<feature type="transmembrane region" description="Helical" evidence="1">
    <location>
        <begin position="410"/>
        <end position="430"/>
    </location>
</feature>
<evidence type="ECO:0000256" key="1">
    <source>
        <dbReference type="SAM" id="Phobius"/>
    </source>
</evidence>
<dbReference type="Proteomes" id="UP000035331">
    <property type="component" value="Chromosome"/>
</dbReference>
<feature type="transmembrane region" description="Helical" evidence="1">
    <location>
        <begin position="83"/>
        <end position="104"/>
    </location>
</feature>